<comment type="caution">
    <text evidence="1">The sequence shown here is derived from an EMBL/GenBank/DDBJ whole genome shotgun (WGS) entry which is preliminary data.</text>
</comment>
<gene>
    <name evidence="1" type="ORF">SKAU_G00318750</name>
</gene>
<dbReference type="AlphaFoldDB" id="A0A9Q1IL16"/>
<reference evidence="1" key="1">
    <citation type="journal article" date="2023" name="Science">
        <title>Genome structures resolve the early diversification of teleost fishes.</title>
        <authorList>
            <person name="Parey E."/>
            <person name="Louis A."/>
            <person name="Montfort J."/>
            <person name="Bouchez O."/>
            <person name="Roques C."/>
            <person name="Iampietro C."/>
            <person name="Lluch J."/>
            <person name="Castinel A."/>
            <person name="Donnadieu C."/>
            <person name="Desvignes T."/>
            <person name="Floi Bucao C."/>
            <person name="Jouanno E."/>
            <person name="Wen M."/>
            <person name="Mejri S."/>
            <person name="Dirks R."/>
            <person name="Jansen H."/>
            <person name="Henkel C."/>
            <person name="Chen W.J."/>
            <person name="Zahm M."/>
            <person name="Cabau C."/>
            <person name="Klopp C."/>
            <person name="Thompson A.W."/>
            <person name="Robinson-Rechavi M."/>
            <person name="Braasch I."/>
            <person name="Lecointre G."/>
            <person name="Bobe J."/>
            <person name="Postlethwait J.H."/>
            <person name="Berthelot C."/>
            <person name="Roest Crollius H."/>
            <person name="Guiguen Y."/>
        </authorList>
    </citation>
    <scope>NUCLEOTIDE SEQUENCE</scope>
    <source>
        <strain evidence="1">WJC10195</strain>
    </source>
</reference>
<sequence>MGFYHGECDDDDDDDDDDIKVVITIIIIIITEERRAGQLVTRQEPGPFGQWQADPVPPAAVLAHVPRGSHAGPRPRSLTPARGAHAWQSLPHLAKEDLYLVLDLLESASILAEGRFDCGREKGHRELGFSADASR</sequence>
<keyword evidence="2" id="KW-1185">Reference proteome</keyword>
<name>A0A9Q1IL16_SYNKA</name>
<accession>A0A9Q1IL16</accession>
<evidence type="ECO:0000313" key="1">
    <source>
        <dbReference type="EMBL" id="KAJ8344546.1"/>
    </source>
</evidence>
<dbReference type="Proteomes" id="UP001152622">
    <property type="component" value="Chromosome 13"/>
</dbReference>
<dbReference type="EMBL" id="JAINUF010000013">
    <property type="protein sequence ID" value="KAJ8344546.1"/>
    <property type="molecule type" value="Genomic_DNA"/>
</dbReference>
<evidence type="ECO:0000313" key="2">
    <source>
        <dbReference type="Proteomes" id="UP001152622"/>
    </source>
</evidence>
<proteinExistence type="predicted"/>
<protein>
    <submittedName>
        <fullName evidence="1">Uncharacterized protein</fullName>
    </submittedName>
</protein>
<organism evidence="1 2">
    <name type="scientific">Synaphobranchus kaupii</name>
    <name type="common">Kaup's arrowtooth eel</name>
    <dbReference type="NCBI Taxonomy" id="118154"/>
    <lineage>
        <taxon>Eukaryota</taxon>
        <taxon>Metazoa</taxon>
        <taxon>Chordata</taxon>
        <taxon>Craniata</taxon>
        <taxon>Vertebrata</taxon>
        <taxon>Euteleostomi</taxon>
        <taxon>Actinopterygii</taxon>
        <taxon>Neopterygii</taxon>
        <taxon>Teleostei</taxon>
        <taxon>Anguilliformes</taxon>
        <taxon>Synaphobranchidae</taxon>
        <taxon>Synaphobranchus</taxon>
    </lineage>
</organism>